<feature type="signal peptide" evidence="9">
    <location>
        <begin position="1"/>
        <end position="26"/>
    </location>
</feature>
<keyword evidence="5 7" id="KW-0408">Iron</keyword>
<dbReference type="InterPro" id="IPR001128">
    <property type="entry name" value="Cyt_P450"/>
</dbReference>
<protein>
    <recommendedName>
        <fullName evidence="11">Cytochrome P450</fullName>
    </recommendedName>
</protein>
<dbReference type="InterPro" id="IPR002401">
    <property type="entry name" value="Cyt_P450_E_grp-I"/>
</dbReference>
<keyword evidence="3 7" id="KW-0479">Metal-binding</keyword>
<dbReference type="PANTHER" id="PTHR24300">
    <property type="entry name" value="CYTOCHROME P450 508A4-RELATED"/>
    <property type="match status" value="1"/>
</dbReference>
<dbReference type="InterPro" id="IPR017972">
    <property type="entry name" value="Cyt_P450_CS"/>
</dbReference>
<evidence type="ECO:0000256" key="6">
    <source>
        <dbReference type="ARBA" id="ARBA00023033"/>
    </source>
</evidence>
<keyword evidence="4 8" id="KW-0560">Oxidoreductase</keyword>
<dbReference type="GO" id="GO:0006805">
    <property type="term" value="P:xenobiotic metabolic process"/>
    <property type="evidence" value="ECO:0007669"/>
    <property type="project" value="TreeGrafter"/>
</dbReference>
<dbReference type="FunFam" id="1.10.630.10:FF:000036">
    <property type="entry name" value="CYtochrome P450 family"/>
    <property type="match status" value="1"/>
</dbReference>
<dbReference type="EMBL" id="HACG01049504">
    <property type="protein sequence ID" value="CEK96369.1"/>
    <property type="molecule type" value="Transcribed_RNA"/>
</dbReference>
<evidence type="ECO:0000256" key="8">
    <source>
        <dbReference type="RuleBase" id="RU000461"/>
    </source>
</evidence>
<dbReference type="Gene3D" id="1.10.630.10">
    <property type="entry name" value="Cytochrome P450"/>
    <property type="match status" value="1"/>
</dbReference>
<dbReference type="GO" id="GO:0020037">
    <property type="term" value="F:heme binding"/>
    <property type="evidence" value="ECO:0007669"/>
    <property type="project" value="InterPro"/>
</dbReference>
<feature type="binding site" description="axial binding residue" evidence="7">
    <location>
        <position position="436"/>
    </location>
    <ligand>
        <name>heme</name>
        <dbReference type="ChEBI" id="CHEBI:30413"/>
    </ligand>
    <ligandPart>
        <name>Fe</name>
        <dbReference type="ChEBI" id="CHEBI:18248"/>
    </ligandPart>
</feature>
<dbReference type="GO" id="GO:0006082">
    <property type="term" value="P:organic acid metabolic process"/>
    <property type="evidence" value="ECO:0007669"/>
    <property type="project" value="TreeGrafter"/>
</dbReference>
<sequence length="491" mass="56094">MDLVMLCIAAVLLLLIYTWFPRSGKCIPPFPARPLPIVGNLFILKQDTQTLFRTWRQKYGDIFSLYLGGTHVVVLNGYDLIKEALITKADIFSDRPKYFYDVATGIPEKGIVAASGKSWKEHRSVVLSILRSFGMGKNVLAEKIMDERNSVIEYLASLKEKPTNIQLMVYVSVSNIICSILIGQRFEYDDKEFDTIMQAMRGISSGEIVTIVNFLPWLQYFPGDFFNAKKIALNSRKLMSILTMFKDKKKRDVEDIMEMDNFIDAYMIEKNKRDKAGLSTFLDEDSLKKIMLELFEAGSETTSTTIYWCVLYMIVHPDVQEKVYQEIKDKVGTDRAPTMQDKNQLTYLSAVINETQRLASIAPLSVTHICSKEFTLRGYTLPKGTSIITNLDSVLHDKTTWGDDATSFRPERFIDDNGKLKIPEQFIPFSIGPRVCLGEAIARMELFLFLSSMFQRFQFLPSDDKNLPSTDADNGFVRSPKSYETIIIERH</sequence>
<comment type="similarity">
    <text evidence="2 8">Belongs to the cytochrome P450 family.</text>
</comment>
<accession>A0A0B7BT25</accession>
<feature type="chain" id="PRO_5002124840" description="Cytochrome P450" evidence="9">
    <location>
        <begin position="27"/>
        <end position="491"/>
    </location>
</feature>
<evidence type="ECO:0000256" key="9">
    <source>
        <dbReference type="SAM" id="SignalP"/>
    </source>
</evidence>
<name>A0A0B7BT25_9EUPU</name>
<evidence type="ECO:0000256" key="7">
    <source>
        <dbReference type="PIRSR" id="PIRSR602401-1"/>
    </source>
</evidence>
<evidence type="ECO:0000256" key="2">
    <source>
        <dbReference type="ARBA" id="ARBA00010617"/>
    </source>
</evidence>
<dbReference type="PROSITE" id="PS00086">
    <property type="entry name" value="CYTOCHROME_P450"/>
    <property type="match status" value="1"/>
</dbReference>
<dbReference type="GO" id="GO:0005737">
    <property type="term" value="C:cytoplasm"/>
    <property type="evidence" value="ECO:0007669"/>
    <property type="project" value="TreeGrafter"/>
</dbReference>
<evidence type="ECO:0008006" key="11">
    <source>
        <dbReference type="Google" id="ProtNLM"/>
    </source>
</evidence>
<dbReference type="PRINTS" id="PR00385">
    <property type="entry name" value="P450"/>
</dbReference>
<keyword evidence="9" id="KW-0732">Signal</keyword>
<dbReference type="InterPro" id="IPR050182">
    <property type="entry name" value="Cytochrome_P450_fam2"/>
</dbReference>
<dbReference type="PRINTS" id="PR00463">
    <property type="entry name" value="EP450I"/>
</dbReference>
<dbReference type="Pfam" id="PF00067">
    <property type="entry name" value="p450"/>
    <property type="match status" value="1"/>
</dbReference>
<dbReference type="GO" id="GO:0005506">
    <property type="term" value="F:iron ion binding"/>
    <property type="evidence" value="ECO:0007669"/>
    <property type="project" value="InterPro"/>
</dbReference>
<dbReference type="GO" id="GO:0008395">
    <property type="term" value="F:steroid hydroxylase activity"/>
    <property type="evidence" value="ECO:0007669"/>
    <property type="project" value="TreeGrafter"/>
</dbReference>
<evidence type="ECO:0000256" key="1">
    <source>
        <dbReference type="ARBA" id="ARBA00001971"/>
    </source>
</evidence>
<dbReference type="InterPro" id="IPR036396">
    <property type="entry name" value="Cyt_P450_sf"/>
</dbReference>
<dbReference type="PANTHER" id="PTHR24300:SF403">
    <property type="entry name" value="CYTOCHROME P450 306A1"/>
    <property type="match status" value="1"/>
</dbReference>
<dbReference type="SUPFAM" id="SSF48264">
    <property type="entry name" value="Cytochrome P450"/>
    <property type="match status" value="1"/>
</dbReference>
<keyword evidence="6 8" id="KW-0503">Monooxygenase</keyword>
<evidence type="ECO:0000256" key="3">
    <source>
        <dbReference type="ARBA" id="ARBA00022723"/>
    </source>
</evidence>
<evidence type="ECO:0000256" key="4">
    <source>
        <dbReference type="ARBA" id="ARBA00023002"/>
    </source>
</evidence>
<comment type="cofactor">
    <cofactor evidence="1 7">
        <name>heme</name>
        <dbReference type="ChEBI" id="CHEBI:30413"/>
    </cofactor>
</comment>
<organism evidence="10">
    <name type="scientific">Arion vulgaris</name>
    <dbReference type="NCBI Taxonomy" id="1028688"/>
    <lineage>
        <taxon>Eukaryota</taxon>
        <taxon>Metazoa</taxon>
        <taxon>Spiralia</taxon>
        <taxon>Lophotrochozoa</taxon>
        <taxon>Mollusca</taxon>
        <taxon>Gastropoda</taxon>
        <taxon>Heterobranchia</taxon>
        <taxon>Euthyneura</taxon>
        <taxon>Panpulmonata</taxon>
        <taxon>Eupulmonata</taxon>
        <taxon>Stylommatophora</taxon>
        <taxon>Helicina</taxon>
        <taxon>Arionoidea</taxon>
        <taxon>Arionidae</taxon>
        <taxon>Arion</taxon>
    </lineage>
</organism>
<proteinExistence type="inferred from homology"/>
<evidence type="ECO:0000313" key="10">
    <source>
        <dbReference type="EMBL" id="CEK96369.1"/>
    </source>
</evidence>
<evidence type="ECO:0000256" key="5">
    <source>
        <dbReference type="ARBA" id="ARBA00023004"/>
    </source>
</evidence>
<gene>
    <name evidence="10" type="primary">ORF211773</name>
</gene>
<reference evidence="10" key="1">
    <citation type="submission" date="2014-12" db="EMBL/GenBank/DDBJ databases">
        <title>Insight into the proteome of Arion vulgaris.</title>
        <authorList>
            <person name="Aradska J."/>
            <person name="Bulat T."/>
            <person name="Smidak R."/>
            <person name="Sarate P."/>
            <person name="Gangsoo J."/>
            <person name="Sialana F."/>
            <person name="Bilban M."/>
            <person name="Lubec G."/>
        </authorList>
    </citation>
    <scope>NUCLEOTIDE SEQUENCE</scope>
    <source>
        <tissue evidence="10">Skin</tissue>
    </source>
</reference>
<dbReference type="GO" id="GO:0016712">
    <property type="term" value="F:oxidoreductase activity, acting on paired donors, with incorporation or reduction of molecular oxygen, reduced flavin or flavoprotein as one donor, and incorporation of one atom of oxygen"/>
    <property type="evidence" value="ECO:0007669"/>
    <property type="project" value="TreeGrafter"/>
</dbReference>
<keyword evidence="7 8" id="KW-0349">Heme</keyword>
<dbReference type="AlphaFoldDB" id="A0A0B7BT25"/>